<evidence type="ECO:0000313" key="1">
    <source>
        <dbReference type="EMBL" id="MFC6083140.1"/>
    </source>
</evidence>
<keyword evidence="2" id="KW-1185">Reference proteome</keyword>
<evidence type="ECO:0000313" key="2">
    <source>
        <dbReference type="Proteomes" id="UP001596137"/>
    </source>
</evidence>
<sequence length="132" mass="14603">MIPAVRHGYRARWLGAEYPAVPDPRPDGVWIRLRAGGPAEGFTEVASGVFVRAVPAVECDEVVFAVMIGEWRGATCQVRDERDGEFLVEYVGGLLPVALELGLERVERGVHRGWVPRDEVAGLREHVVPLDF</sequence>
<organism evidence="1 2">
    <name type="scientific">Sphaerisporangium aureirubrum</name>
    <dbReference type="NCBI Taxonomy" id="1544736"/>
    <lineage>
        <taxon>Bacteria</taxon>
        <taxon>Bacillati</taxon>
        <taxon>Actinomycetota</taxon>
        <taxon>Actinomycetes</taxon>
        <taxon>Streptosporangiales</taxon>
        <taxon>Streptosporangiaceae</taxon>
        <taxon>Sphaerisporangium</taxon>
    </lineage>
</organism>
<name>A0ABW1NIL5_9ACTN</name>
<proteinExistence type="predicted"/>
<comment type="caution">
    <text evidence="1">The sequence shown here is derived from an EMBL/GenBank/DDBJ whole genome shotgun (WGS) entry which is preliminary data.</text>
</comment>
<dbReference type="EMBL" id="JBHSRF010000025">
    <property type="protein sequence ID" value="MFC6083140.1"/>
    <property type="molecule type" value="Genomic_DNA"/>
</dbReference>
<protein>
    <submittedName>
        <fullName evidence="1">Uncharacterized protein</fullName>
    </submittedName>
</protein>
<dbReference type="Proteomes" id="UP001596137">
    <property type="component" value="Unassembled WGS sequence"/>
</dbReference>
<dbReference type="RefSeq" id="WP_380754596.1">
    <property type="nucleotide sequence ID" value="NZ_JBHSRF010000025.1"/>
</dbReference>
<reference evidence="2" key="1">
    <citation type="journal article" date="2019" name="Int. J. Syst. Evol. Microbiol.">
        <title>The Global Catalogue of Microorganisms (GCM) 10K type strain sequencing project: providing services to taxonomists for standard genome sequencing and annotation.</title>
        <authorList>
            <consortium name="The Broad Institute Genomics Platform"/>
            <consortium name="The Broad Institute Genome Sequencing Center for Infectious Disease"/>
            <person name="Wu L."/>
            <person name="Ma J."/>
        </authorList>
    </citation>
    <scope>NUCLEOTIDE SEQUENCE [LARGE SCALE GENOMIC DNA]</scope>
    <source>
        <strain evidence="2">JCM 30346</strain>
    </source>
</reference>
<accession>A0ABW1NIL5</accession>
<gene>
    <name evidence="1" type="ORF">ACFP1K_18350</name>
</gene>